<evidence type="ECO:0000313" key="1">
    <source>
        <dbReference type="EMBL" id="KAK7456569.1"/>
    </source>
</evidence>
<dbReference type="Proteomes" id="UP001519460">
    <property type="component" value="Unassembled WGS sequence"/>
</dbReference>
<accession>A0ABD0J3C3</accession>
<evidence type="ECO:0000313" key="2">
    <source>
        <dbReference type="Proteomes" id="UP001519460"/>
    </source>
</evidence>
<keyword evidence="2" id="KW-1185">Reference proteome</keyword>
<sequence>MPQLVPCLDVRDPAYDGVVVVTDCTIKLTGNLQPLGTVLDKFAQIFAPTGPLNRDYDDVRRFADAAVLGIKRALDAGCKKPLLVRPVDVDASFTNAEMVTLLGSLQALYVPLEIREACEDRRQKAQVLGVWSDNEDRVKQCVTLAAALEKGRYGVTMKTVLNNV</sequence>
<dbReference type="EMBL" id="JACVVK020000680">
    <property type="protein sequence ID" value="KAK7456569.1"/>
    <property type="molecule type" value="Genomic_DNA"/>
</dbReference>
<gene>
    <name evidence="1" type="ORF">BaRGS_00039323</name>
</gene>
<protein>
    <submittedName>
        <fullName evidence="1">Uncharacterized protein</fullName>
    </submittedName>
</protein>
<proteinExistence type="predicted"/>
<organism evidence="1 2">
    <name type="scientific">Batillaria attramentaria</name>
    <dbReference type="NCBI Taxonomy" id="370345"/>
    <lineage>
        <taxon>Eukaryota</taxon>
        <taxon>Metazoa</taxon>
        <taxon>Spiralia</taxon>
        <taxon>Lophotrochozoa</taxon>
        <taxon>Mollusca</taxon>
        <taxon>Gastropoda</taxon>
        <taxon>Caenogastropoda</taxon>
        <taxon>Sorbeoconcha</taxon>
        <taxon>Cerithioidea</taxon>
        <taxon>Batillariidae</taxon>
        <taxon>Batillaria</taxon>
    </lineage>
</organism>
<dbReference type="AlphaFoldDB" id="A0ABD0J3C3"/>
<name>A0ABD0J3C3_9CAEN</name>
<reference evidence="1 2" key="1">
    <citation type="journal article" date="2023" name="Sci. Data">
        <title>Genome assembly of the Korean intertidal mud-creeper Batillaria attramentaria.</title>
        <authorList>
            <person name="Patra A.K."/>
            <person name="Ho P.T."/>
            <person name="Jun S."/>
            <person name="Lee S.J."/>
            <person name="Kim Y."/>
            <person name="Won Y.J."/>
        </authorList>
    </citation>
    <scope>NUCLEOTIDE SEQUENCE [LARGE SCALE GENOMIC DNA]</scope>
    <source>
        <strain evidence="1">Wonlab-2016</strain>
    </source>
</reference>
<comment type="caution">
    <text evidence="1">The sequence shown here is derived from an EMBL/GenBank/DDBJ whole genome shotgun (WGS) entry which is preliminary data.</text>
</comment>